<name>A0ABD4TYW9_9ACTO</name>
<keyword evidence="3" id="KW-0067">ATP-binding</keyword>
<protein>
    <submittedName>
        <fullName evidence="3">ATP-binding protein</fullName>
    </submittedName>
</protein>
<evidence type="ECO:0000313" key="3">
    <source>
        <dbReference type="EMBL" id="MCU9969604.1"/>
    </source>
</evidence>
<dbReference type="GO" id="GO:0005524">
    <property type="term" value="F:ATP binding"/>
    <property type="evidence" value="ECO:0007669"/>
    <property type="project" value="UniProtKB-KW"/>
</dbReference>
<keyword evidence="3" id="KW-0547">Nucleotide-binding</keyword>
<organism evidence="3 4">
    <name type="scientific">Mobiluncus mulieris</name>
    <dbReference type="NCBI Taxonomy" id="2052"/>
    <lineage>
        <taxon>Bacteria</taxon>
        <taxon>Bacillati</taxon>
        <taxon>Actinomycetota</taxon>
        <taxon>Actinomycetes</taxon>
        <taxon>Actinomycetales</taxon>
        <taxon>Actinomycetaceae</taxon>
        <taxon>Mobiluncus</taxon>
    </lineage>
</organism>
<evidence type="ECO:0000313" key="4">
    <source>
        <dbReference type="Proteomes" id="UP001209486"/>
    </source>
</evidence>
<dbReference type="Proteomes" id="UP001209486">
    <property type="component" value="Unassembled WGS sequence"/>
</dbReference>
<dbReference type="RefSeq" id="WP_169765613.1">
    <property type="nucleotide sequence ID" value="NZ_VTAA01000016.1"/>
</dbReference>
<evidence type="ECO:0000259" key="2">
    <source>
        <dbReference type="Pfam" id="PF13635"/>
    </source>
</evidence>
<dbReference type="Pfam" id="PF13635">
    <property type="entry name" value="DUF4143"/>
    <property type="match status" value="1"/>
</dbReference>
<feature type="domain" description="AAA" evidence="1">
    <location>
        <begin position="25"/>
        <end position="153"/>
    </location>
</feature>
<comment type="caution">
    <text evidence="3">The sequence shown here is derived from an EMBL/GenBank/DDBJ whole genome shotgun (WGS) entry which is preliminary data.</text>
</comment>
<accession>A0ABD4TYW9</accession>
<dbReference type="AlphaFoldDB" id="A0ABD4TYW9"/>
<dbReference type="InterPro" id="IPR041682">
    <property type="entry name" value="AAA_14"/>
</dbReference>
<dbReference type="EMBL" id="VSZY01000019">
    <property type="protein sequence ID" value="MCU9969604.1"/>
    <property type="molecule type" value="Genomic_DNA"/>
</dbReference>
<dbReference type="PANTHER" id="PTHR33295:SF20">
    <property type="entry name" value="ATPASE"/>
    <property type="match status" value="1"/>
</dbReference>
<feature type="domain" description="DUF4143" evidence="2">
    <location>
        <begin position="228"/>
        <end position="368"/>
    </location>
</feature>
<dbReference type="SUPFAM" id="SSF52540">
    <property type="entry name" value="P-loop containing nucleoside triphosphate hydrolases"/>
    <property type="match status" value="1"/>
</dbReference>
<dbReference type="InterPro" id="IPR025420">
    <property type="entry name" value="DUF4143"/>
</dbReference>
<dbReference type="Pfam" id="PF13173">
    <property type="entry name" value="AAA_14"/>
    <property type="match status" value="1"/>
</dbReference>
<evidence type="ECO:0000259" key="1">
    <source>
        <dbReference type="Pfam" id="PF13173"/>
    </source>
</evidence>
<proteinExistence type="predicted"/>
<dbReference type="InterPro" id="IPR027417">
    <property type="entry name" value="P-loop_NTPase"/>
</dbReference>
<reference evidence="3 4" key="1">
    <citation type="submission" date="2019-08" db="EMBL/GenBank/DDBJ databases">
        <title>Comparison of rpoB and gyrB Sequences from Mobiluncus Species and Development of a Multiplex PCR Method for Clinical Detection of Mobiluncus curtisii and Mobiluncus mulieris.</title>
        <authorList>
            <person name="Yang L."/>
            <person name="Shen Y."/>
            <person name="Xu G."/>
            <person name="Shu L.-B."/>
            <person name="Hu J."/>
            <person name="Zhang R."/>
            <person name="Wang Y."/>
            <person name="Zhou H.-W."/>
            <person name="Zhang X."/>
        </authorList>
    </citation>
    <scope>NUCLEOTIDE SEQUENCE [LARGE SCALE GENOMIC DNA]</scope>
    <source>
        <strain evidence="3 4">M26</strain>
    </source>
</reference>
<dbReference type="PANTHER" id="PTHR33295">
    <property type="entry name" value="ATPASE"/>
    <property type="match status" value="1"/>
</dbReference>
<sequence length="424" mass="48317">MRSRGLINRQVYLNRVLMFRDTDLIKVVTGIRRCGKSSLLEMVRNTLATEGTPDYALVSLNLESKACPVDTEDELYRYFRDNLCPNGKTYIFLDEPQRIKGWQTAVNAMRVDFDCDIYLTGSNAYLLSSELSTYLSGRYVETKMLPLAVSEYLYFCGLSFDDSSAALDSNGRVVLFDDILERYLTYGGMPAIAALETTQEAHSTYFSGWYDAVVTRDILNRERLRGQSKVTDAALLEKLTAFLADNIGNTASMKRIADTLTSAGMKTTNKTVDSYVRALNEAYLFYQTSRYDLHGKEILRTNPKEYLVDLGLRAFLGGYRSTDMGRLFENTVYLQLLYKGWNVHVGKLYEKEVDFVAVKDGRTVYLQVTDEMLSKTTQERELRPLQAIRDSYEKLVVVRQGRYPADIEGIRILTAKDFFLGTLL</sequence>
<gene>
    <name evidence="3" type="ORF">FYZ43_09460</name>
</gene>